<evidence type="ECO:0000259" key="1">
    <source>
        <dbReference type="Pfam" id="PF13340"/>
    </source>
</evidence>
<keyword evidence="3" id="KW-1185">Reference proteome</keyword>
<protein>
    <submittedName>
        <fullName evidence="2">Transposase</fullName>
    </submittedName>
</protein>
<dbReference type="EMBL" id="PVTQ01000004">
    <property type="protein sequence ID" value="PRY91000.1"/>
    <property type="molecule type" value="Genomic_DNA"/>
</dbReference>
<dbReference type="PANTHER" id="PTHR46637:SF1">
    <property type="entry name" value="BLL5188 PROTEIN"/>
    <property type="match status" value="1"/>
</dbReference>
<dbReference type="InterPro" id="IPR025161">
    <property type="entry name" value="IS402-like_dom"/>
</dbReference>
<evidence type="ECO:0000313" key="3">
    <source>
        <dbReference type="Proteomes" id="UP000238392"/>
    </source>
</evidence>
<organism evidence="2 3">
    <name type="scientific">Donghicola tyrosinivorans</name>
    <dbReference type="NCBI Taxonomy" id="1652492"/>
    <lineage>
        <taxon>Bacteria</taxon>
        <taxon>Pseudomonadati</taxon>
        <taxon>Pseudomonadota</taxon>
        <taxon>Alphaproteobacteria</taxon>
        <taxon>Rhodobacterales</taxon>
        <taxon>Roseobacteraceae</taxon>
        <taxon>Donghicola</taxon>
    </lineage>
</organism>
<sequence length="142" mass="16076">MVRLESCLLKSRGKPRVDDRRVLSGIIFINCNGLRWRNAPKAYGPHKTLYNRWKRWSEKIIFAQMLAGLADEHGEKKTEMIDATYLQAHRTASSLGVKKGRGRGPLIRRAKGGMNTKLHAICESKGWTCNGCVPVFCEDYSP</sequence>
<proteinExistence type="predicted"/>
<evidence type="ECO:0000313" key="2">
    <source>
        <dbReference type="EMBL" id="PRY91000.1"/>
    </source>
</evidence>
<dbReference type="InterPro" id="IPR052909">
    <property type="entry name" value="Transposase_6_like"/>
</dbReference>
<dbReference type="Proteomes" id="UP000238392">
    <property type="component" value="Unassembled WGS sequence"/>
</dbReference>
<name>A0A2T0WWD4_9RHOB</name>
<dbReference type="AlphaFoldDB" id="A0A2T0WWD4"/>
<accession>A0A2T0WWD4</accession>
<gene>
    <name evidence="2" type="ORF">CLV74_10412</name>
</gene>
<dbReference type="Pfam" id="PF13340">
    <property type="entry name" value="DUF4096"/>
    <property type="match status" value="1"/>
</dbReference>
<reference evidence="2 3" key="1">
    <citation type="submission" date="2018-03" db="EMBL/GenBank/DDBJ databases">
        <title>Genomic Encyclopedia of Archaeal and Bacterial Type Strains, Phase II (KMG-II): from individual species to whole genera.</title>
        <authorList>
            <person name="Goeker M."/>
        </authorList>
    </citation>
    <scope>NUCLEOTIDE SEQUENCE [LARGE SCALE GENOMIC DNA]</scope>
    <source>
        <strain evidence="2 3">DSM 100212</strain>
    </source>
</reference>
<dbReference type="PANTHER" id="PTHR46637">
    <property type="entry name" value="TIS1421-TRANSPOSASE PROTEIN A"/>
    <property type="match status" value="1"/>
</dbReference>
<comment type="caution">
    <text evidence="2">The sequence shown here is derived from an EMBL/GenBank/DDBJ whole genome shotgun (WGS) entry which is preliminary data.</text>
</comment>
<feature type="domain" description="Insertion element IS402-like" evidence="1">
    <location>
        <begin position="6"/>
        <end position="65"/>
    </location>
</feature>